<dbReference type="InterPro" id="IPR038434">
    <property type="entry name" value="YARHG_sf"/>
</dbReference>
<dbReference type="Pfam" id="PF00092">
    <property type="entry name" value="VWA"/>
    <property type="match status" value="1"/>
</dbReference>
<dbReference type="SMART" id="SM01324">
    <property type="entry name" value="YARHG"/>
    <property type="match status" value="1"/>
</dbReference>
<dbReference type="Pfam" id="PF13308">
    <property type="entry name" value="YARHG"/>
    <property type="match status" value="1"/>
</dbReference>
<evidence type="ECO:0000256" key="1">
    <source>
        <dbReference type="SAM" id="MobiDB-lite"/>
    </source>
</evidence>
<evidence type="ECO:0000256" key="2">
    <source>
        <dbReference type="SAM" id="Phobius"/>
    </source>
</evidence>
<evidence type="ECO:0000313" key="4">
    <source>
        <dbReference type="EMBL" id="HIR01022.1"/>
    </source>
</evidence>
<reference evidence="4" key="1">
    <citation type="submission" date="2020-10" db="EMBL/GenBank/DDBJ databases">
        <authorList>
            <person name="Gilroy R."/>
        </authorList>
    </citation>
    <scope>NUCLEOTIDE SEQUENCE</scope>
    <source>
        <strain evidence="4">ChiGjej1B1-2707</strain>
    </source>
</reference>
<dbReference type="SMART" id="SM00327">
    <property type="entry name" value="VWA"/>
    <property type="match status" value="1"/>
</dbReference>
<dbReference type="Gene3D" id="3.40.50.410">
    <property type="entry name" value="von Willebrand factor, type A domain"/>
    <property type="match status" value="1"/>
</dbReference>
<dbReference type="Gene3D" id="1.20.58.1690">
    <property type="match status" value="1"/>
</dbReference>
<keyword evidence="2" id="KW-0472">Membrane</keyword>
<dbReference type="SUPFAM" id="SSF53300">
    <property type="entry name" value="vWA-like"/>
    <property type="match status" value="1"/>
</dbReference>
<dbReference type="InterPro" id="IPR025582">
    <property type="entry name" value="YARHG_dom"/>
</dbReference>
<comment type="caution">
    <text evidence="4">The sequence shown here is derived from an EMBL/GenBank/DDBJ whole genome shotgun (WGS) entry which is preliminary data.</text>
</comment>
<dbReference type="Proteomes" id="UP000824261">
    <property type="component" value="Unassembled WGS sequence"/>
</dbReference>
<feature type="compositionally biased region" description="Pro residues" evidence="1">
    <location>
        <begin position="65"/>
        <end position="74"/>
    </location>
</feature>
<dbReference type="PANTHER" id="PTHR40038">
    <property type="entry name" value="MEMBRANE-ASSOCIATED PROTEIN TCAA"/>
    <property type="match status" value="1"/>
</dbReference>
<feature type="transmembrane region" description="Helical" evidence="2">
    <location>
        <begin position="119"/>
        <end position="142"/>
    </location>
</feature>
<keyword evidence="2" id="KW-1133">Transmembrane helix</keyword>
<dbReference type="EMBL" id="DVGB01000024">
    <property type="protein sequence ID" value="HIR01022.1"/>
    <property type="molecule type" value="Genomic_DNA"/>
</dbReference>
<dbReference type="InterPro" id="IPR026870">
    <property type="entry name" value="Zinc_ribbon_dom"/>
</dbReference>
<sequence>MFCRNCGKELQAGDAFCPECGTRVEPLDSESAKTKRFEQLERNGFAVGGGESGSGKAASQAGPQGVPPTIPQGFPPSGGQDSAQAQQAGQPANIASGLWADPQASPQQAKQASGVNWRVVAIVAICGVVLLAIIAVCVLMLGGRHDASQPAPASESAQEASGAAQGKTALNMFISQIDNASFPQMTMYVRLTDQAGSEVAGIDAAQFNVVELGSDGAEHQATVSEILPVGEGDTMSINLVVDQSGSMSSEGKMGNAKAAAHAFIDEITASGTNNAEITSFDDRVYNRQPFTSNAVLLDSAVDALSTDGDTALYDALYWALQRTNLKSGSRVVIAFTDGEENTSSYSESDVVELSRLTGIPVYLVGIGDEVDAASLRSLATSCNGQYYDASTADLAQALQGIYESIYADQRSMYRVVYTSTFEGETSAYRTIRLVCTDSSAFQGAAESSYMPVDNVSAYESSVNMNDYVLEDSNRRYLAKSELEDMSLWELYLARNEIFARHGRGFKNQDLVDYFATRSWYTQRYTPEEFDAMPTPLNDYELKNVEAMYEIESARNSPYLVTAD</sequence>
<gene>
    <name evidence="4" type="ORF">IAA69_01960</name>
</gene>
<dbReference type="PROSITE" id="PS50234">
    <property type="entry name" value="VWFA"/>
    <property type="match status" value="1"/>
</dbReference>
<protein>
    <submittedName>
        <fullName evidence="4">YARHG domain-containing protein</fullName>
    </submittedName>
</protein>
<dbReference type="AlphaFoldDB" id="A0A9D1D403"/>
<feature type="compositionally biased region" description="Low complexity" evidence="1">
    <location>
        <begin position="54"/>
        <end position="64"/>
    </location>
</feature>
<evidence type="ECO:0000313" key="5">
    <source>
        <dbReference type="Proteomes" id="UP000824261"/>
    </source>
</evidence>
<feature type="region of interest" description="Disordered" evidence="1">
    <location>
        <begin position="28"/>
        <end position="90"/>
    </location>
</feature>
<dbReference type="InterPro" id="IPR002035">
    <property type="entry name" value="VWF_A"/>
</dbReference>
<dbReference type="Pfam" id="PF13240">
    <property type="entry name" value="Zn_Ribbon_1"/>
    <property type="match status" value="1"/>
</dbReference>
<keyword evidence="2" id="KW-0812">Transmembrane</keyword>
<dbReference type="CDD" id="cd00198">
    <property type="entry name" value="vWFA"/>
    <property type="match status" value="1"/>
</dbReference>
<dbReference type="InterPro" id="IPR036465">
    <property type="entry name" value="vWFA_dom_sf"/>
</dbReference>
<dbReference type="PANTHER" id="PTHR40038:SF1">
    <property type="entry name" value="MEMBRANE-ASSOCIATED PROTEIN TCAA"/>
    <property type="match status" value="1"/>
</dbReference>
<name>A0A9D1D403_9ACTN</name>
<organism evidence="4 5">
    <name type="scientific">Candidatus Aveggerthella stercoripullorum</name>
    <dbReference type="NCBI Taxonomy" id="2840688"/>
    <lineage>
        <taxon>Bacteria</taxon>
        <taxon>Bacillati</taxon>
        <taxon>Actinomycetota</taxon>
        <taxon>Coriobacteriia</taxon>
        <taxon>Eggerthellales</taxon>
        <taxon>Eggerthellaceae</taxon>
        <taxon>Eggerthellaceae incertae sedis</taxon>
        <taxon>Candidatus Aveggerthella</taxon>
    </lineage>
</organism>
<accession>A0A9D1D403</accession>
<evidence type="ECO:0000259" key="3">
    <source>
        <dbReference type="PROSITE" id="PS50234"/>
    </source>
</evidence>
<reference evidence="4" key="2">
    <citation type="journal article" date="2021" name="PeerJ">
        <title>Extensive microbial diversity within the chicken gut microbiome revealed by metagenomics and culture.</title>
        <authorList>
            <person name="Gilroy R."/>
            <person name="Ravi A."/>
            <person name="Getino M."/>
            <person name="Pursley I."/>
            <person name="Horton D.L."/>
            <person name="Alikhan N.F."/>
            <person name="Baker D."/>
            <person name="Gharbi K."/>
            <person name="Hall N."/>
            <person name="Watson M."/>
            <person name="Adriaenssens E.M."/>
            <person name="Foster-Nyarko E."/>
            <person name="Jarju S."/>
            <person name="Secka A."/>
            <person name="Antonio M."/>
            <person name="Oren A."/>
            <person name="Chaudhuri R.R."/>
            <person name="La Ragione R."/>
            <person name="Hildebrand F."/>
            <person name="Pallen M.J."/>
        </authorList>
    </citation>
    <scope>NUCLEOTIDE SEQUENCE</scope>
    <source>
        <strain evidence="4">ChiGjej1B1-2707</strain>
    </source>
</reference>
<feature type="compositionally biased region" description="Basic and acidic residues" evidence="1">
    <location>
        <begin position="30"/>
        <end position="41"/>
    </location>
</feature>
<proteinExistence type="predicted"/>
<feature type="domain" description="VWFA" evidence="3">
    <location>
        <begin position="236"/>
        <end position="405"/>
    </location>
</feature>
<feature type="compositionally biased region" description="Low complexity" evidence="1">
    <location>
        <begin position="77"/>
        <end position="90"/>
    </location>
</feature>